<dbReference type="Gene3D" id="1.10.357.10">
    <property type="entry name" value="Tetracycline Repressor, domain 2"/>
    <property type="match status" value="1"/>
</dbReference>
<comment type="caution">
    <text evidence="4">The sequence shown here is derived from an EMBL/GenBank/DDBJ whole genome shotgun (WGS) entry which is preliminary data.</text>
</comment>
<dbReference type="SUPFAM" id="SSF46689">
    <property type="entry name" value="Homeodomain-like"/>
    <property type="match status" value="1"/>
</dbReference>
<dbReference type="InterPro" id="IPR001647">
    <property type="entry name" value="HTH_TetR"/>
</dbReference>
<evidence type="ECO:0000256" key="2">
    <source>
        <dbReference type="PROSITE-ProRule" id="PRU00335"/>
    </source>
</evidence>
<dbReference type="AlphaFoldDB" id="A0A2V3PL60"/>
<gene>
    <name evidence="4" type="ORF">CLV62_12048</name>
</gene>
<organism evidence="4 5">
    <name type="scientific">Dysgonomonas alginatilytica</name>
    <dbReference type="NCBI Taxonomy" id="1605892"/>
    <lineage>
        <taxon>Bacteria</taxon>
        <taxon>Pseudomonadati</taxon>
        <taxon>Bacteroidota</taxon>
        <taxon>Bacteroidia</taxon>
        <taxon>Bacteroidales</taxon>
        <taxon>Dysgonomonadaceae</taxon>
        <taxon>Dysgonomonas</taxon>
    </lineage>
</organism>
<dbReference type="Pfam" id="PF00440">
    <property type="entry name" value="TetR_N"/>
    <property type="match status" value="1"/>
</dbReference>
<dbReference type="EMBL" id="QICL01000020">
    <property type="protein sequence ID" value="PXV62360.1"/>
    <property type="molecule type" value="Genomic_DNA"/>
</dbReference>
<keyword evidence="1 2" id="KW-0238">DNA-binding</keyword>
<keyword evidence="5" id="KW-1185">Reference proteome</keyword>
<proteinExistence type="predicted"/>
<dbReference type="RefSeq" id="WP_170120062.1">
    <property type="nucleotide sequence ID" value="NZ_QICL01000020.1"/>
</dbReference>
<evidence type="ECO:0000259" key="3">
    <source>
        <dbReference type="PROSITE" id="PS50977"/>
    </source>
</evidence>
<name>A0A2V3PL60_9BACT</name>
<evidence type="ECO:0000313" key="4">
    <source>
        <dbReference type="EMBL" id="PXV62360.1"/>
    </source>
</evidence>
<dbReference type="InterPro" id="IPR009057">
    <property type="entry name" value="Homeodomain-like_sf"/>
</dbReference>
<reference evidence="4 5" key="1">
    <citation type="submission" date="2018-03" db="EMBL/GenBank/DDBJ databases">
        <title>Genomic Encyclopedia of Archaeal and Bacterial Type Strains, Phase II (KMG-II): from individual species to whole genera.</title>
        <authorList>
            <person name="Goeker M."/>
        </authorList>
    </citation>
    <scope>NUCLEOTIDE SEQUENCE [LARGE SCALE GENOMIC DNA]</scope>
    <source>
        <strain evidence="4 5">DSM 100214</strain>
    </source>
</reference>
<sequence>MSNPTPKKTRRNSEEVDAAIMNATKELIEELGFSKLTLAKIGERANVVPTMFYKRYPDLDKLLEKFTKKYDYWLNDILDFEFNKSDLPSYFKLVIIELSRSLLDNKSMQQLLIYELVEDNPITRRTAKLRELDTDSSLAEYDKYFKDSCIDIRMLTAILISGIYYMILHKDRSEFCGVNLNTDEGKKRFQNCIELICNDIFKQKEEENRTAQIAKELLKSGVEISVIAKCTGLTEDVILILK</sequence>
<dbReference type="GO" id="GO:0003677">
    <property type="term" value="F:DNA binding"/>
    <property type="evidence" value="ECO:0007669"/>
    <property type="project" value="UniProtKB-UniRule"/>
</dbReference>
<feature type="DNA-binding region" description="H-T-H motif" evidence="2">
    <location>
        <begin position="37"/>
        <end position="56"/>
    </location>
</feature>
<accession>A0A2V3PL60</accession>
<dbReference type="Proteomes" id="UP000247973">
    <property type="component" value="Unassembled WGS sequence"/>
</dbReference>
<evidence type="ECO:0000313" key="5">
    <source>
        <dbReference type="Proteomes" id="UP000247973"/>
    </source>
</evidence>
<protein>
    <submittedName>
        <fullName evidence="4">AcrR family transcriptional regulator</fullName>
    </submittedName>
</protein>
<evidence type="ECO:0000256" key="1">
    <source>
        <dbReference type="ARBA" id="ARBA00023125"/>
    </source>
</evidence>
<feature type="domain" description="HTH tetR-type" evidence="3">
    <location>
        <begin position="14"/>
        <end position="74"/>
    </location>
</feature>
<dbReference type="PROSITE" id="PS50977">
    <property type="entry name" value="HTH_TETR_2"/>
    <property type="match status" value="1"/>
</dbReference>